<dbReference type="STRING" id="645134.A0A0L0HGF2"/>
<dbReference type="OMA" id="DSMPDNI"/>
<keyword evidence="2" id="KW-0378">Hydrolase</keyword>
<dbReference type="AlphaFoldDB" id="A0A0L0HGF2"/>
<proteinExistence type="predicted"/>
<dbReference type="PANTHER" id="PTHR12121">
    <property type="entry name" value="CARBON CATABOLITE REPRESSOR PROTEIN 4"/>
    <property type="match status" value="1"/>
</dbReference>
<dbReference type="Proteomes" id="UP000053201">
    <property type="component" value="Unassembled WGS sequence"/>
</dbReference>
<evidence type="ECO:0000313" key="3">
    <source>
        <dbReference type="Proteomes" id="UP000053201"/>
    </source>
</evidence>
<gene>
    <name evidence="2" type="ORF">SPPG_04504</name>
</gene>
<dbReference type="GO" id="GO:0000175">
    <property type="term" value="F:3'-5'-RNA exonuclease activity"/>
    <property type="evidence" value="ECO:0007669"/>
    <property type="project" value="TreeGrafter"/>
</dbReference>
<dbReference type="Gene3D" id="3.60.10.10">
    <property type="entry name" value="Endonuclease/exonuclease/phosphatase"/>
    <property type="match status" value="1"/>
</dbReference>
<dbReference type="eggNOG" id="ENOG502QR62">
    <property type="taxonomic scope" value="Eukaryota"/>
</dbReference>
<dbReference type="VEuPathDB" id="FungiDB:SPPG_04504"/>
<dbReference type="RefSeq" id="XP_016608202.1">
    <property type="nucleotide sequence ID" value="XM_016752738.1"/>
</dbReference>
<keyword evidence="3" id="KW-1185">Reference proteome</keyword>
<evidence type="ECO:0000259" key="1">
    <source>
        <dbReference type="Pfam" id="PF03372"/>
    </source>
</evidence>
<dbReference type="EMBL" id="KQ257456">
    <property type="protein sequence ID" value="KND00163.1"/>
    <property type="molecule type" value="Genomic_DNA"/>
</dbReference>
<organism evidence="2 3">
    <name type="scientific">Spizellomyces punctatus (strain DAOM BR117)</name>
    <dbReference type="NCBI Taxonomy" id="645134"/>
    <lineage>
        <taxon>Eukaryota</taxon>
        <taxon>Fungi</taxon>
        <taxon>Fungi incertae sedis</taxon>
        <taxon>Chytridiomycota</taxon>
        <taxon>Chytridiomycota incertae sedis</taxon>
        <taxon>Chytridiomycetes</taxon>
        <taxon>Spizellomycetales</taxon>
        <taxon>Spizellomycetaceae</taxon>
        <taxon>Spizellomyces</taxon>
    </lineage>
</organism>
<dbReference type="PANTHER" id="PTHR12121:SF36">
    <property type="entry name" value="ENDONUCLEASE_EXONUCLEASE_PHOSPHATASE DOMAIN-CONTAINING PROTEIN"/>
    <property type="match status" value="1"/>
</dbReference>
<dbReference type="InterPro" id="IPR050410">
    <property type="entry name" value="CCR4/nocturin_mRNA_transcr"/>
</dbReference>
<dbReference type="InParanoid" id="A0A0L0HGF2"/>
<dbReference type="CDD" id="cd09083">
    <property type="entry name" value="EEP-1"/>
    <property type="match status" value="1"/>
</dbReference>
<sequence>MDITIVSFNVRFGSANDGPNSWEFRRSLAYKTIDMLDPDILCLQEAELWQIRETLDGVSKKSYELVGVGREDGREAGEFSCILYDRAKFQLIRSGTFWLSETPDHPGPKGWGASCQRICTFAELERSGKRMAVFNTHLDNISRMARAKGIALVLDRVKGFGVPDVFVTGDFNNFEEDADEVVQMRRAGFMDTYELLHPNIWGKDRATFHDFTGSAIPPKIDFIWMRSPENRLKVVDADIVRHHGENGRYPSDHFPVMAKITG</sequence>
<dbReference type="Pfam" id="PF03372">
    <property type="entry name" value="Exo_endo_phos"/>
    <property type="match status" value="1"/>
</dbReference>
<dbReference type="OrthoDB" id="276515at2759"/>
<dbReference type="SUPFAM" id="SSF56219">
    <property type="entry name" value="DNase I-like"/>
    <property type="match status" value="1"/>
</dbReference>
<accession>A0A0L0HGF2</accession>
<dbReference type="GO" id="GO:0004519">
    <property type="term" value="F:endonuclease activity"/>
    <property type="evidence" value="ECO:0007669"/>
    <property type="project" value="UniProtKB-KW"/>
</dbReference>
<keyword evidence="2" id="KW-0255">Endonuclease</keyword>
<reference evidence="2 3" key="1">
    <citation type="submission" date="2009-08" db="EMBL/GenBank/DDBJ databases">
        <title>The Genome Sequence of Spizellomyces punctatus strain DAOM BR117.</title>
        <authorList>
            <consortium name="The Broad Institute Genome Sequencing Platform"/>
            <person name="Russ C."/>
            <person name="Cuomo C."/>
            <person name="Shea T."/>
            <person name="Young S.K."/>
            <person name="Zeng Q."/>
            <person name="Koehrsen M."/>
            <person name="Haas B."/>
            <person name="Borodovsky M."/>
            <person name="Guigo R."/>
            <person name="Alvarado L."/>
            <person name="Berlin A."/>
            <person name="Bochicchio J."/>
            <person name="Borenstein D."/>
            <person name="Chapman S."/>
            <person name="Chen Z."/>
            <person name="Engels R."/>
            <person name="Freedman E."/>
            <person name="Gellesch M."/>
            <person name="Goldberg J."/>
            <person name="Griggs A."/>
            <person name="Gujja S."/>
            <person name="Heiman D."/>
            <person name="Hepburn T."/>
            <person name="Howarth C."/>
            <person name="Jen D."/>
            <person name="Larson L."/>
            <person name="Lewis B."/>
            <person name="Mehta T."/>
            <person name="Park D."/>
            <person name="Pearson M."/>
            <person name="Roberts A."/>
            <person name="Saif S."/>
            <person name="Shenoy N."/>
            <person name="Sisk P."/>
            <person name="Stolte C."/>
            <person name="Sykes S."/>
            <person name="Thomson T."/>
            <person name="Walk T."/>
            <person name="White J."/>
            <person name="Yandava C."/>
            <person name="Burger G."/>
            <person name="Gray M.W."/>
            <person name="Holland P.W.H."/>
            <person name="King N."/>
            <person name="Lang F.B.F."/>
            <person name="Roger A.J."/>
            <person name="Ruiz-Trillo I."/>
            <person name="Lander E."/>
            <person name="Nusbaum C."/>
        </authorList>
    </citation>
    <scope>NUCLEOTIDE SEQUENCE [LARGE SCALE GENOMIC DNA]</scope>
    <source>
        <strain evidence="2 3">DAOM BR117</strain>
    </source>
</reference>
<dbReference type="InterPro" id="IPR036691">
    <property type="entry name" value="Endo/exonu/phosph_ase_sf"/>
</dbReference>
<keyword evidence="2" id="KW-0269">Exonuclease</keyword>
<name>A0A0L0HGF2_SPIPD</name>
<evidence type="ECO:0000313" key="2">
    <source>
        <dbReference type="EMBL" id="KND00163.1"/>
    </source>
</evidence>
<feature type="domain" description="Endonuclease/exonuclease/phosphatase" evidence="1">
    <location>
        <begin position="6"/>
        <end position="253"/>
    </location>
</feature>
<dbReference type="GeneID" id="27687949"/>
<dbReference type="InterPro" id="IPR005135">
    <property type="entry name" value="Endo/exonuclease/phosphatase"/>
</dbReference>
<protein>
    <submittedName>
        <fullName evidence="2">Endonuclease/exonuclease/phosphatase family</fullName>
    </submittedName>
</protein>
<keyword evidence="2" id="KW-0540">Nuclease</keyword>